<keyword evidence="2 11" id="KW-0808">Transferase</keyword>
<dbReference type="Proteomes" id="UP000765509">
    <property type="component" value="Unassembled WGS sequence"/>
</dbReference>
<accession>A0A9Q3D3R8</accession>
<dbReference type="InterPro" id="IPR033682">
    <property type="entry name" value="PFA4"/>
</dbReference>
<feature type="compositionally biased region" description="Polar residues" evidence="13">
    <location>
        <begin position="352"/>
        <end position="367"/>
    </location>
</feature>
<gene>
    <name evidence="11" type="primary">PFA4</name>
    <name evidence="15" type="ORF">O181_033835</name>
</gene>
<feature type="transmembrane region" description="Helical" evidence="11 12">
    <location>
        <begin position="81"/>
        <end position="100"/>
    </location>
</feature>
<name>A0A9Q3D3R8_9BASI</name>
<protein>
    <recommendedName>
        <fullName evidence="11">Palmitoyltransferase PFA4</fullName>
        <ecNumber evidence="11">2.3.1.225</ecNumber>
    </recommendedName>
    <alternativeName>
        <fullName evidence="11">Protein S-acyltransferase</fullName>
        <shortName evidence="11">PAT</shortName>
    </alternativeName>
    <alternativeName>
        <fullName evidence="11">Protein fatty acyltransferase 4</fullName>
    </alternativeName>
</protein>
<proteinExistence type="inferred from homology"/>
<keyword evidence="16" id="KW-1185">Reference proteome</keyword>
<sequence length="473" mass="54162">MNKEPNDLPTKTHAQSDPRSVVILHHPVLKTKHSSLLMSFSINLGKGWIIATTGLISFIAFTSQIFIIIPLFDNLPKFHCLCLLVPFNLLVASVLVNYTLCVRTDPGRVPKQWDPLGELDRQVQDPKKKLLIGKIRFCNACKVFKPPRAHHCRTCKRCVLKMDHHCPWVNNCVGYHNYGHFIRFLWSVNIACWYHIWMINKRVFGEFAYGPLPQKTELVFLISNYVACIPVILAVGIFSLYHLWSLLSNTTTIEGWEKEKASQLRRKGRIHQFTYPFSLGTLRNIQAVLGKNPLLWCFPQKMTGNGLKYPVAASLDPLEQYLWPPRDLFTRRLAEPRAKMWENSPFTFGDQQLNPSLVPTRSSTSISPKVPQRRTLSPYHPDYIDNEESDSGRIANGHILEFSDSDDEPLSHLIARRNRYFQTQPIRRPIIRRGSEGFEIKQPAWSSQIFETSGPHANTFQGDGGSEGSDGWD</sequence>
<evidence type="ECO:0000256" key="10">
    <source>
        <dbReference type="ARBA" id="ARBA00048048"/>
    </source>
</evidence>
<dbReference type="EMBL" id="AVOT02012412">
    <property type="protein sequence ID" value="MBW0494120.1"/>
    <property type="molecule type" value="Genomic_DNA"/>
</dbReference>
<dbReference type="OrthoDB" id="331948at2759"/>
<keyword evidence="8 11" id="KW-0449">Lipoprotein</keyword>
<keyword evidence="5 11" id="KW-1133">Transmembrane helix</keyword>
<dbReference type="InterPro" id="IPR001594">
    <property type="entry name" value="Palmitoyltrfase_DHHC"/>
</dbReference>
<evidence type="ECO:0000256" key="9">
    <source>
        <dbReference type="ARBA" id="ARBA00023315"/>
    </source>
</evidence>
<evidence type="ECO:0000256" key="2">
    <source>
        <dbReference type="ARBA" id="ARBA00022679"/>
    </source>
</evidence>
<keyword evidence="4 11" id="KW-0256">Endoplasmic reticulum</keyword>
<evidence type="ECO:0000256" key="11">
    <source>
        <dbReference type="HAMAP-Rule" id="MF_03199"/>
    </source>
</evidence>
<comment type="domain">
    <text evidence="11 12">The DHHC domain is required for palmitoyltransferase activity.</text>
</comment>
<feature type="transmembrane region" description="Helical" evidence="11 12">
    <location>
        <begin position="178"/>
        <end position="197"/>
    </location>
</feature>
<evidence type="ECO:0000256" key="4">
    <source>
        <dbReference type="ARBA" id="ARBA00022824"/>
    </source>
</evidence>
<keyword evidence="7 11" id="KW-0564">Palmitate</keyword>
<keyword evidence="6 11" id="KW-0472">Membrane</keyword>
<evidence type="ECO:0000256" key="5">
    <source>
        <dbReference type="ARBA" id="ARBA00022989"/>
    </source>
</evidence>
<feature type="compositionally biased region" description="Gly residues" evidence="13">
    <location>
        <begin position="462"/>
        <end position="473"/>
    </location>
</feature>
<dbReference type="Pfam" id="PF01529">
    <property type="entry name" value="DHHC"/>
    <property type="match status" value="1"/>
</dbReference>
<keyword evidence="3 11" id="KW-0812">Transmembrane</keyword>
<comment type="subcellular location">
    <subcellularLocation>
        <location evidence="11">Endoplasmic reticulum membrane</location>
        <topology evidence="11">Multi-pass membrane protein</topology>
    </subcellularLocation>
    <subcellularLocation>
        <location evidence="1">Membrane</location>
        <topology evidence="1">Multi-pass membrane protein</topology>
    </subcellularLocation>
</comment>
<dbReference type="PANTHER" id="PTHR12246">
    <property type="entry name" value="PALMITOYLTRANSFERASE ZDHHC16"/>
    <property type="match status" value="1"/>
</dbReference>
<feature type="transmembrane region" description="Helical" evidence="11 12">
    <location>
        <begin position="48"/>
        <end position="69"/>
    </location>
</feature>
<comment type="similarity">
    <text evidence="11">Belongs to the DHHC palmitoyltransferase family. PFA4 subfamily.</text>
</comment>
<evidence type="ECO:0000256" key="7">
    <source>
        <dbReference type="ARBA" id="ARBA00023139"/>
    </source>
</evidence>
<evidence type="ECO:0000256" key="8">
    <source>
        <dbReference type="ARBA" id="ARBA00023288"/>
    </source>
</evidence>
<evidence type="ECO:0000256" key="1">
    <source>
        <dbReference type="ARBA" id="ARBA00004141"/>
    </source>
</evidence>
<dbReference type="GO" id="GO:0019706">
    <property type="term" value="F:protein-cysteine S-palmitoyltransferase activity"/>
    <property type="evidence" value="ECO:0007669"/>
    <property type="project" value="UniProtKB-UniRule"/>
</dbReference>
<comment type="function">
    <text evidence="11">Mediates the reversible addition of palmitate to target proteins, thereby regulating their membrane association and biological function.</text>
</comment>
<feature type="transmembrane region" description="Helical" evidence="11 12">
    <location>
        <begin position="218"/>
        <end position="244"/>
    </location>
</feature>
<feature type="domain" description="Palmitoyltransferase DHHC" evidence="14">
    <location>
        <begin position="135"/>
        <end position="258"/>
    </location>
</feature>
<dbReference type="HAMAP" id="MF_03199">
    <property type="entry name" value="DHHC_PAT_PFA4"/>
    <property type="match status" value="1"/>
</dbReference>
<feature type="region of interest" description="Disordered" evidence="13">
    <location>
        <begin position="451"/>
        <end position="473"/>
    </location>
</feature>
<evidence type="ECO:0000256" key="13">
    <source>
        <dbReference type="SAM" id="MobiDB-lite"/>
    </source>
</evidence>
<evidence type="ECO:0000256" key="6">
    <source>
        <dbReference type="ARBA" id="ARBA00023136"/>
    </source>
</evidence>
<dbReference type="GO" id="GO:0005789">
    <property type="term" value="C:endoplasmic reticulum membrane"/>
    <property type="evidence" value="ECO:0007669"/>
    <property type="project" value="UniProtKB-SubCell"/>
</dbReference>
<comment type="catalytic activity">
    <reaction evidence="10 11 12">
        <text>L-cysteinyl-[protein] + hexadecanoyl-CoA = S-hexadecanoyl-L-cysteinyl-[protein] + CoA</text>
        <dbReference type="Rhea" id="RHEA:36683"/>
        <dbReference type="Rhea" id="RHEA-COMP:10131"/>
        <dbReference type="Rhea" id="RHEA-COMP:11032"/>
        <dbReference type="ChEBI" id="CHEBI:29950"/>
        <dbReference type="ChEBI" id="CHEBI:57287"/>
        <dbReference type="ChEBI" id="CHEBI:57379"/>
        <dbReference type="ChEBI" id="CHEBI:74151"/>
        <dbReference type="EC" id="2.3.1.225"/>
    </reaction>
</comment>
<evidence type="ECO:0000256" key="12">
    <source>
        <dbReference type="RuleBase" id="RU079119"/>
    </source>
</evidence>
<feature type="active site" description="S-palmitoyl cysteine intermediate" evidence="11">
    <location>
        <position position="166"/>
    </location>
</feature>
<reference evidence="15" key="1">
    <citation type="submission" date="2021-03" db="EMBL/GenBank/DDBJ databases">
        <title>Draft genome sequence of rust myrtle Austropuccinia psidii MF-1, a brazilian biotype.</title>
        <authorList>
            <person name="Quecine M.C."/>
            <person name="Pachon D.M.R."/>
            <person name="Bonatelli M.L."/>
            <person name="Correr F.H."/>
            <person name="Franceschini L.M."/>
            <person name="Leite T.F."/>
            <person name="Margarido G.R.A."/>
            <person name="Almeida C.A."/>
            <person name="Ferrarezi J.A."/>
            <person name="Labate C.A."/>
        </authorList>
    </citation>
    <scope>NUCLEOTIDE SEQUENCE</scope>
    <source>
        <strain evidence="15">MF-1</strain>
    </source>
</reference>
<evidence type="ECO:0000259" key="14">
    <source>
        <dbReference type="Pfam" id="PF01529"/>
    </source>
</evidence>
<feature type="compositionally biased region" description="Polar residues" evidence="13">
    <location>
        <begin position="451"/>
        <end position="461"/>
    </location>
</feature>
<dbReference type="PROSITE" id="PS50216">
    <property type="entry name" value="DHHC"/>
    <property type="match status" value="1"/>
</dbReference>
<comment type="caution">
    <text evidence="15">The sequence shown here is derived from an EMBL/GenBank/DDBJ whole genome shotgun (WGS) entry which is preliminary data.</text>
</comment>
<evidence type="ECO:0000313" key="16">
    <source>
        <dbReference type="Proteomes" id="UP000765509"/>
    </source>
</evidence>
<dbReference type="EC" id="2.3.1.225" evidence="11"/>
<feature type="region of interest" description="Disordered" evidence="13">
    <location>
        <begin position="352"/>
        <end position="390"/>
    </location>
</feature>
<dbReference type="AlphaFoldDB" id="A0A9Q3D3R8"/>
<organism evidence="15 16">
    <name type="scientific">Austropuccinia psidii MF-1</name>
    <dbReference type="NCBI Taxonomy" id="1389203"/>
    <lineage>
        <taxon>Eukaryota</taxon>
        <taxon>Fungi</taxon>
        <taxon>Dikarya</taxon>
        <taxon>Basidiomycota</taxon>
        <taxon>Pucciniomycotina</taxon>
        <taxon>Pucciniomycetes</taxon>
        <taxon>Pucciniales</taxon>
        <taxon>Sphaerophragmiaceae</taxon>
        <taxon>Austropuccinia</taxon>
    </lineage>
</organism>
<dbReference type="InterPro" id="IPR039859">
    <property type="entry name" value="PFA4/ZDH16/20/ERF2-like"/>
</dbReference>
<evidence type="ECO:0000313" key="15">
    <source>
        <dbReference type="EMBL" id="MBW0494120.1"/>
    </source>
</evidence>
<evidence type="ECO:0000256" key="3">
    <source>
        <dbReference type="ARBA" id="ARBA00022692"/>
    </source>
</evidence>
<keyword evidence="9 11" id="KW-0012">Acyltransferase</keyword>